<evidence type="ECO:0000256" key="2">
    <source>
        <dbReference type="ARBA" id="ARBA00004922"/>
    </source>
</evidence>
<feature type="transmembrane region" description="Helical" evidence="11">
    <location>
        <begin position="428"/>
        <end position="447"/>
    </location>
</feature>
<dbReference type="AlphaFoldDB" id="A0A8H7ZEU9"/>
<comment type="similarity">
    <text evidence="3 11">Belongs to the ALG6/ALG8 glucosyltransferase family.</text>
</comment>
<keyword evidence="5 11" id="KW-0808">Transferase</keyword>
<dbReference type="EMBL" id="JAEOAQ010000003">
    <property type="protein sequence ID" value="KAG5419244.1"/>
    <property type="molecule type" value="Genomic_DNA"/>
</dbReference>
<keyword evidence="4 11" id="KW-0328">Glycosyltransferase</keyword>
<keyword evidence="7 11" id="KW-0256">Endoplasmic reticulum</keyword>
<dbReference type="PANTHER" id="PTHR12413:SF2">
    <property type="entry name" value="DOLICHYL PYROPHOSPHATE GLC1MAN9GLCNAC2 ALPHA-1,3-GLUCOSYLTRANSFERASE-RELATED"/>
    <property type="match status" value="1"/>
</dbReference>
<evidence type="ECO:0000256" key="4">
    <source>
        <dbReference type="ARBA" id="ARBA00022676"/>
    </source>
</evidence>
<feature type="transmembrane region" description="Helical" evidence="11">
    <location>
        <begin position="363"/>
        <end position="381"/>
    </location>
</feature>
<evidence type="ECO:0000256" key="10">
    <source>
        <dbReference type="ARBA" id="ARBA00047346"/>
    </source>
</evidence>
<proteinExistence type="inferred from homology"/>
<dbReference type="EC" id="2.4.1.-" evidence="11"/>
<keyword evidence="9 11" id="KW-0472">Membrane</keyword>
<feature type="transmembrane region" description="Helical" evidence="11">
    <location>
        <begin position="153"/>
        <end position="174"/>
    </location>
</feature>
<evidence type="ECO:0000256" key="5">
    <source>
        <dbReference type="ARBA" id="ARBA00022679"/>
    </source>
</evidence>
<dbReference type="UniPathway" id="UPA00378"/>
<dbReference type="GO" id="GO:0005789">
    <property type="term" value="C:endoplasmic reticulum membrane"/>
    <property type="evidence" value="ECO:0007669"/>
    <property type="project" value="UniProtKB-SubCell"/>
</dbReference>
<feature type="transmembrane region" description="Helical" evidence="11">
    <location>
        <begin position="453"/>
        <end position="471"/>
    </location>
</feature>
<dbReference type="OrthoDB" id="1689333at2759"/>
<evidence type="ECO:0000256" key="7">
    <source>
        <dbReference type="ARBA" id="ARBA00022824"/>
    </source>
</evidence>
<comment type="subcellular location">
    <subcellularLocation>
        <location evidence="1 11">Endoplasmic reticulum membrane</location>
        <topology evidence="1 11">Multi-pass membrane protein</topology>
    </subcellularLocation>
</comment>
<organism evidence="12 13">
    <name type="scientific">Candida metapsilosis</name>
    <dbReference type="NCBI Taxonomy" id="273372"/>
    <lineage>
        <taxon>Eukaryota</taxon>
        <taxon>Fungi</taxon>
        <taxon>Dikarya</taxon>
        <taxon>Ascomycota</taxon>
        <taxon>Saccharomycotina</taxon>
        <taxon>Pichiomycetes</taxon>
        <taxon>Debaryomycetaceae</taxon>
        <taxon>Candida/Lodderomyces clade</taxon>
        <taxon>Candida</taxon>
    </lineage>
</organism>
<evidence type="ECO:0000256" key="3">
    <source>
        <dbReference type="ARBA" id="ARBA00008715"/>
    </source>
</evidence>
<feature type="transmembrane region" description="Helical" evidence="11">
    <location>
        <begin position="28"/>
        <end position="48"/>
    </location>
</feature>
<reference evidence="12 13" key="1">
    <citation type="submission" date="2020-12" db="EMBL/GenBank/DDBJ databases">
        <title>Effect of drift, selection, and recombination on the evolution of hybrid genomes in Candida yeast pathogens.</title>
        <authorList>
            <person name="Mixao V."/>
            <person name="Ksiezopolska E."/>
            <person name="Saus E."/>
            <person name="Boekhout T."/>
            <person name="Gacser A."/>
            <person name="Gabaldon T."/>
        </authorList>
    </citation>
    <scope>NUCLEOTIDE SEQUENCE [LARGE SCALE GENOMIC DNA]</scope>
    <source>
        <strain evidence="12 13">BP57</strain>
    </source>
</reference>
<keyword evidence="13" id="KW-1185">Reference proteome</keyword>
<dbReference type="Proteomes" id="UP000669133">
    <property type="component" value="Unassembled WGS sequence"/>
</dbReference>
<gene>
    <name evidence="12" type="ORF">I9W82_003011</name>
</gene>
<evidence type="ECO:0000256" key="8">
    <source>
        <dbReference type="ARBA" id="ARBA00022989"/>
    </source>
</evidence>
<dbReference type="InterPro" id="IPR004856">
    <property type="entry name" value="Glyco_trans_ALG6/ALG8"/>
</dbReference>
<feature type="transmembrane region" description="Helical" evidence="11">
    <location>
        <begin position="120"/>
        <end position="141"/>
    </location>
</feature>
<comment type="pathway">
    <text evidence="2 11">Protein modification; protein glycosylation.</text>
</comment>
<evidence type="ECO:0000313" key="12">
    <source>
        <dbReference type="EMBL" id="KAG5419244.1"/>
    </source>
</evidence>
<dbReference type="PANTHER" id="PTHR12413">
    <property type="entry name" value="DOLICHYL GLYCOSYLTRANSFERASE"/>
    <property type="match status" value="1"/>
</dbReference>
<evidence type="ECO:0000256" key="1">
    <source>
        <dbReference type="ARBA" id="ARBA00004477"/>
    </source>
</evidence>
<evidence type="ECO:0000256" key="6">
    <source>
        <dbReference type="ARBA" id="ARBA00022692"/>
    </source>
</evidence>
<evidence type="ECO:0000313" key="13">
    <source>
        <dbReference type="Proteomes" id="UP000669133"/>
    </source>
</evidence>
<dbReference type="GO" id="GO:0042283">
    <property type="term" value="F:dolichyl pyrophosphate Glc1Man9GlcNAc2 alpha-1,3-glucosyltransferase activity"/>
    <property type="evidence" value="ECO:0007669"/>
    <property type="project" value="UniProtKB-EC"/>
</dbReference>
<feature type="transmembrane region" description="Helical" evidence="11">
    <location>
        <begin position="525"/>
        <end position="548"/>
    </location>
</feature>
<comment type="caution">
    <text evidence="12">The sequence shown here is derived from an EMBL/GenBank/DDBJ whole genome shotgun (WGS) entry which is preliminary data.</text>
</comment>
<feature type="transmembrane region" description="Helical" evidence="11">
    <location>
        <begin position="212"/>
        <end position="232"/>
    </location>
</feature>
<dbReference type="GeneID" id="93651640"/>
<sequence length="558" mass="65048">MAMKKVTPPKNASTEPINEVQSLKKYSLFNIWVVSLALKLLLMVGYHSTDFDVHRNWLAITNKLPLSQWYIENTSQWTLDYPPFFAFFEWILSQFVPPIVAKDGCLDIVETGQYGLPTVYFQRATVILSEVVLFVALQWIIDTSSTHALRRRMYVATASLALSPGLMLIDHIHFQYNGMMYGILLLCLNSARLERHLLCGFWFAVLLCFKHIYLYLAPAVFVYLLRAYCLKFSWSKKRNVIDNLVRIVQWKNTLKLGTVVVSVFAIAFLPFYNTLPQLLSRLFPFSRGLTHAYWAPNMWALYSFFDRVLIQIYKRIPVSRFILKRVFQFNASLLSQDELLKTSTRGIVGNIEFFILPEITPKLTFLLTLFYQIMALIPLFFQPTYRRFIGAMTLCGYASFLFGWHVHEKAILLVIFPLTLIVSRDKRLLPAYNLLVACGYGSLFPLIYTCNEWLVKVLYTLLWYIVFYFNFRKVARVPKKTTGVIIDRMVNGYILLFIFVVSITSILDVLSNKFSILKKFEFMNLMIYSVYCSIGVISSWNTFSWLYFVDDELWIEGE</sequence>
<dbReference type="RefSeq" id="XP_067548360.1">
    <property type="nucleotide sequence ID" value="XM_067691931.1"/>
</dbReference>
<feature type="transmembrane region" description="Helical" evidence="11">
    <location>
        <begin position="253"/>
        <end position="272"/>
    </location>
</feature>
<feature type="transmembrane region" description="Helical" evidence="11">
    <location>
        <begin position="492"/>
        <end position="510"/>
    </location>
</feature>
<dbReference type="Pfam" id="PF03155">
    <property type="entry name" value="Alg6_Alg8"/>
    <property type="match status" value="1"/>
</dbReference>
<evidence type="ECO:0000256" key="9">
    <source>
        <dbReference type="ARBA" id="ARBA00023136"/>
    </source>
</evidence>
<feature type="transmembrane region" description="Helical" evidence="11">
    <location>
        <begin position="292"/>
        <end position="310"/>
    </location>
</feature>
<comment type="catalytic activity">
    <reaction evidence="10">
        <text>an alpha-D-Glc-(1-&gt;3)-alpha-D-Man-(1-&gt;2)-alpha-D-Man-(1-&gt;2)-alpha-D-Man-(1-&gt;3)-[alpha-D-Man-(1-&gt;2)-alpha-D-Man-(1-&gt;3)-[alpha-D-Man-(1-&gt;2)-alpha-D-Man-(1-&gt;6)]-alpha-D-Man-(1-&gt;6)]-beta-D-Man-(1-&gt;4)-beta-D-GlcNAc-(1-&gt;4)-alpha-D-GlcNAc-diphospho-di-trans,poly-cis-dolichol + a di-trans,poly-cis-dolichyl beta-D-glucosyl phosphate = an alpha-D-Glc-(1-&gt;3)-alpha-D-Glc-(1-&gt;3)-alpha-D-Man-(1-&gt;2)-alpha-D-Man-(1-&gt;2)-alpha-D-Man-(1-&gt;3)-[alpha-D-Man-(1-&gt;2)-alpha-D-Man-(1-&gt;3)-[alpha-D-Man-(1-&gt;2)-alpha-D-Man-(1-&gt;6)]-alpha-D-Man-(1-&gt;6)]-beta-D-Man-(1-&gt;4)-beta-D-GlcNAc-(1-&gt;4)-alpha-D-GlcNAc-diphospho-di-trans,poly-cis-dolichol + a di-trans,poly-cis-dolichyl phosphate + H(+)</text>
        <dbReference type="Rhea" id="RHEA:31307"/>
        <dbReference type="Rhea" id="RHEA-COMP:19498"/>
        <dbReference type="Rhea" id="RHEA-COMP:19502"/>
        <dbReference type="Rhea" id="RHEA-COMP:19521"/>
        <dbReference type="Rhea" id="RHEA-COMP:19522"/>
        <dbReference type="ChEBI" id="CHEBI:15378"/>
        <dbReference type="ChEBI" id="CHEBI:57525"/>
        <dbReference type="ChEBI" id="CHEBI:57683"/>
        <dbReference type="ChEBI" id="CHEBI:132521"/>
        <dbReference type="ChEBI" id="CHEBI:132522"/>
        <dbReference type="EC" id="2.4.1.265"/>
    </reaction>
    <physiologicalReaction direction="left-to-right" evidence="10">
        <dbReference type="Rhea" id="RHEA:31308"/>
    </physiologicalReaction>
</comment>
<name>A0A8H7ZEU9_9ASCO</name>
<keyword evidence="6 11" id="KW-0812">Transmembrane</keyword>
<keyword evidence="8 11" id="KW-1133">Transmembrane helix</keyword>
<dbReference type="GO" id="GO:0006487">
    <property type="term" value="P:protein N-linked glycosylation"/>
    <property type="evidence" value="ECO:0007669"/>
    <property type="project" value="TreeGrafter"/>
</dbReference>
<evidence type="ECO:0000256" key="11">
    <source>
        <dbReference type="RuleBase" id="RU363110"/>
    </source>
</evidence>
<accession>A0A8H7ZEU9</accession>
<protein>
    <recommendedName>
        <fullName evidence="11">Alpha-1,3-glucosyltransferase</fullName>
        <ecNumber evidence="11">2.4.1.-</ecNumber>
    </recommendedName>
</protein>